<dbReference type="GO" id="GO:0050333">
    <property type="term" value="F:thiamine triphosphate phosphatase activity"/>
    <property type="evidence" value="ECO:0007669"/>
    <property type="project" value="InterPro"/>
</dbReference>
<evidence type="ECO:0000259" key="2">
    <source>
        <dbReference type="Pfam" id="PF01928"/>
    </source>
</evidence>
<dbReference type="Gene3D" id="2.40.320.10">
    <property type="entry name" value="Hypothetical Protein Pfu-838710-001"/>
    <property type="match status" value="1"/>
</dbReference>
<keyword evidence="4" id="KW-1185">Reference proteome</keyword>
<comment type="caution">
    <text evidence="3">The sequence shown here is derived from an EMBL/GenBank/DDBJ whole genome shotgun (WGS) entry which is preliminary data.</text>
</comment>
<dbReference type="PANTHER" id="PTHR14586">
    <property type="entry name" value="THIAMINE-TRIPHOSPHATASE"/>
    <property type="match status" value="1"/>
</dbReference>
<dbReference type="OrthoDB" id="442176at2759"/>
<dbReference type="PANTHER" id="PTHR14586:SF1">
    <property type="entry name" value="THIAMINE-TRIPHOSPHATASE"/>
    <property type="match status" value="1"/>
</dbReference>
<organism evidence="3 4">
    <name type="scientific">Hypsibius exemplaris</name>
    <name type="common">Freshwater tardigrade</name>
    <dbReference type="NCBI Taxonomy" id="2072580"/>
    <lineage>
        <taxon>Eukaryota</taxon>
        <taxon>Metazoa</taxon>
        <taxon>Ecdysozoa</taxon>
        <taxon>Tardigrada</taxon>
        <taxon>Eutardigrada</taxon>
        <taxon>Parachela</taxon>
        <taxon>Hypsibioidea</taxon>
        <taxon>Hypsibiidae</taxon>
        <taxon>Hypsibius</taxon>
    </lineage>
</organism>
<evidence type="ECO:0000313" key="4">
    <source>
        <dbReference type="Proteomes" id="UP000192578"/>
    </source>
</evidence>
<feature type="domain" description="CYTH" evidence="2">
    <location>
        <begin position="48"/>
        <end position="206"/>
    </location>
</feature>
<gene>
    <name evidence="3" type="ORF">BV898_13263</name>
</gene>
<proteinExistence type="predicted"/>
<dbReference type="EMBL" id="MTYJ01000144">
    <property type="protein sequence ID" value="OQV12463.1"/>
    <property type="molecule type" value="Genomic_DNA"/>
</dbReference>
<evidence type="ECO:0000256" key="1">
    <source>
        <dbReference type="SAM" id="MobiDB-lite"/>
    </source>
</evidence>
<feature type="region of interest" description="Disordered" evidence="1">
    <location>
        <begin position="1"/>
        <end position="28"/>
    </location>
</feature>
<dbReference type="GO" id="GO:0042357">
    <property type="term" value="P:thiamine diphosphate metabolic process"/>
    <property type="evidence" value="ECO:0007669"/>
    <property type="project" value="TreeGrafter"/>
</dbReference>
<dbReference type="InterPro" id="IPR039582">
    <property type="entry name" value="THTPA"/>
</dbReference>
<dbReference type="GO" id="GO:0000287">
    <property type="term" value="F:magnesium ion binding"/>
    <property type="evidence" value="ECO:0007669"/>
    <property type="project" value="TreeGrafter"/>
</dbReference>
<protein>
    <recommendedName>
        <fullName evidence="2">CYTH domain-containing protein</fullName>
    </recommendedName>
</protein>
<dbReference type="Pfam" id="PF01928">
    <property type="entry name" value="CYTH"/>
    <property type="match status" value="1"/>
</dbReference>
<dbReference type="InterPro" id="IPR033469">
    <property type="entry name" value="CYTH-like_dom_sf"/>
</dbReference>
<name>A0A1W0WBD0_HYPEX</name>
<dbReference type="Proteomes" id="UP000192578">
    <property type="component" value="Unassembled WGS sequence"/>
</dbReference>
<dbReference type="InterPro" id="IPR023577">
    <property type="entry name" value="CYTH_domain"/>
</dbReference>
<reference evidence="4" key="1">
    <citation type="submission" date="2017-01" db="EMBL/GenBank/DDBJ databases">
        <title>Comparative genomics of anhydrobiosis in the tardigrade Hypsibius dujardini.</title>
        <authorList>
            <person name="Yoshida Y."/>
            <person name="Koutsovoulos G."/>
            <person name="Laetsch D."/>
            <person name="Stevens L."/>
            <person name="Kumar S."/>
            <person name="Horikawa D."/>
            <person name="Ishino K."/>
            <person name="Komine S."/>
            <person name="Tomita M."/>
            <person name="Blaxter M."/>
            <person name="Arakawa K."/>
        </authorList>
    </citation>
    <scope>NUCLEOTIDE SEQUENCE [LARGE SCALE GENOMIC DNA]</scope>
    <source>
        <strain evidence="4">Z151</strain>
    </source>
</reference>
<dbReference type="AlphaFoldDB" id="A0A1W0WBD0"/>
<dbReference type="SUPFAM" id="SSF55154">
    <property type="entry name" value="CYTH-like phosphatases"/>
    <property type="match status" value="1"/>
</dbReference>
<sequence>MPQTTTETVVRDANGHASADEEEEEEDISIQRDFFVPPDCDGRLKPFGARLLADQVFADEFYDTPDYALSLQGITLRLRDGQLELSHGASAGGQDPHPLGVLRGPDDVAAFLHSRSLLREDAPLHGDVREALKRENFQVFATPSISRRVYGIPQGELLPAKISFEVSDLGHSVGEIEVSVDHRDELPAALKTIDVLSQRLGFKSVTELK</sequence>
<evidence type="ECO:0000313" key="3">
    <source>
        <dbReference type="EMBL" id="OQV12463.1"/>
    </source>
</evidence>
<accession>A0A1W0WBD0</accession>